<gene>
    <name evidence="3" type="ORF">Aru02nite_14950</name>
</gene>
<evidence type="ECO:0000313" key="3">
    <source>
        <dbReference type="EMBL" id="GID10606.1"/>
    </source>
</evidence>
<dbReference type="PANTHER" id="PTHR43818:SF11">
    <property type="entry name" value="BCDNA.GH03377"/>
    <property type="match status" value="1"/>
</dbReference>
<dbReference type="AlphaFoldDB" id="A0A8J3J2X6"/>
<evidence type="ECO:0000259" key="2">
    <source>
        <dbReference type="Pfam" id="PF01408"/>
    </source>
</evidence>
<dbReference type="SUPFAM" id="SSF51735">
    <property type="entry name" value="NAD(P)-binding Rossmann-fold domains"/>
    <property type="match status" value="1"/>
</dbReference>
<reference evidence="3" key="1">
    <citation type="submission" date="2021-01" db="EMBL/GenBank/DDBJ databases">
        <title>Whole genome shotgun sequence of Actinocatenispora rupis NBRC 107355.</title>
        <authorList>
            <person name="Komaki H."/>
            <person name="Tamura T."/>
        </authorList>
    </citation>
    <scope>NUCLEOTIDE SEQUENCE</scope>
    <source>
        <strain evidence="3">NBRC 107355</strain>
    </source>
</reference>
<proteinExistence type="predicted"/>
<evidence type="ECO:0000256" key="1">
    <source>
        <dbReference type="ARBA" id="ARBA00023002"/>
    </source>
</evidence>
<dbReference type="PANTHER" id="PTHR43818">
    <property type="entry name" value="BCDNA.GH03377"/>
    <property type="match status" value="1"/>
</dbReference>
<keyword evidence="4" id="KW-1185">Reference proteome</keyword>
<accession>A0A8J3J2X6</accession>
<dbReference type="RefSeq" id="WP_203655935.1">
    <property type="nucleotide sequence ID" value="NZ_BAAAZM010000003.1"/>
</dbReference>
<dbReference type="EMBL" id="BOMB01000008">
    <property type="protein sequence ID" value="GID10606.1"/>
    <property type="molecule type" value="Genomic_DNA"/>
</dbReference>
<comment type="caution">
    <text evidence="3">The sequence shown here is derived from an EMBL/GenBank/DDBJ whole genome shotgun (WGS) entry which is preliminary data.</text>
</comment>
<dbReference type="InterPro" id="IPR050463">
    <property type="entry name" value="Gfo/Idh/MocA_oxidrdct_glycsds"/>
</dbReference>
<dbReference type="InterPro" id="IPR036291">
    <property type="entry name" value="NAD(P)-bd_dom_sf"/>
</dbReference>
<dbReference type="InterPro" id="IPR000683">
    <property type="entry name" value="Gfo/Idh/MocA-like_OxRdtase_N"/>
</dbReference>
<name>A0A8J3J2X6_9ACTN</name>
<organism evidence="3 4">
    <name type="scientific">Actinocatenispora rupis</name>
    <dbReference type="NCBI Taxonomy" id="519421"/>
    <lineage>
        <taxon>Bacteria</taxon>
        <taxon>Bacillati</taxon>
        <taxon>Actinomycetota</taxon>
        <taxon>Actinomycetes</taxon>
        <taxon>Micromonosporales</taxon>
        <taxon>Micromonosporaceae</taxon>
        <taxon>Actinocatenispora</taxon>
    </lineage>
</organism>
<dbReference type="Gene3D" id="3.40.50.720">
    <property type="entry name" value="NAD(P)-binding Rossmann-like Domain"/>
    <property type="match status" value="1"/>
</dbReference>
<keyword evidence="1" id="KW-0560">Oxidoreductase</keyword>
<dbReference type="GO" id="GO:0016491">
    <property type="term" value="F:oxidoreductase activity"/>
    <property type="evidence" value="ECO:0007669"/>
    <property type="project" value="UniProtKB-KW"/>
</dbReference>
<sequence>MRVGIVGTENSHVDHAVEYLNTARRQGDGARVVALSGGATDRNRQLADAGGIDIVVDDPADLLGHVDAVLVSDRDGRLHRAHAVPFLSAGLPVLVDKPLATTVADAEAMLAVARAHGALLTSYSTLRYGPDAQSLRDAAGGIGALQSVVATGPADETSEYGGIHYYGIHPVDIALSLVPGPVGPVRVDRAGDTVVAHARVGATHVTINLVRPGDRPVPFHALAVGRTGIAERTLGVGPHYVWPGLDEFFRMIATGRPPIAPDDLLRPVRFLAALDEALGAS</sequence>
<dbReference type="Pfam" id="PF01408">
    <property type="entry name" value="GFO_IDH_MocA"/>
    <property type="match status" value="1"/>
</dbReference>
<evidence type="ECO:0000313" key="4">
    <source>
        <dbReference type="Proteomes" id="UP000612808"/>
    </source>
</evidence>
<feature type="domain" description="Gfo/Idh/MocA-like oxidoreductase N-terminal" evidence="2">
    <location>
        <begin position="1"/>
        <end position="121"/>
    </location>
</feature>
<dbReference type="Proteomes" id="UP000612808">
    <property type="component" value="Unassembled WGS sequence"/>
</dbReference>
<protein>
    <recommendedName>
        <fullName evidence="2">Gfo/Idh/MocA-like oxidoreductase N-terminal domain-containing protein</fullName>
    </recommendedName>
</protein>
<dbReference type="GO" id="GO:0000166">
    <property type="term" value="F:nucleotide binding"/>
    <property type="evidence" value="ECO:0007669"/>
    <property type="project" value="InterPro"/>
</dbReference>